<evidence type="ECO:0000313" key="2">
    <source>
        <dbReference type="EMBL" id="BDG73204.1"/>
    </source>
</evidence>
<reference evidence="2 3" key="1">
    <citation type="journal article" date="2016" name="Microbes Environ.">
        <title>Phylogenetically diverse aerobic anoxygenic phototrophic bacteria isolated from epilithic biofilms in Tama river, Japan.</title>
        <authorList>
            <person name="Hirose S."/>
            <person name="Matsuura K."/>
            <person name="Haruta S."/>
        </authorList>
    </citation>
    <scope>NUCLEOTIDE SEQUENCE [LARGE SCALE GENOMIC DNA]</scope>
    <source>
        <strain evidence="2 3">S08</strain>
    </source>
</reference>
<organism evidence="2 3">
    <name type="scientific">Roseomonas fluvialis</name>
    <dbReference type="NCBI Taxonomy" id="1750527"/>
    <lineage>
        <taxon>Bacteria</taxon>
        <taxon>Pseudomonadati</taxon>
        <taxon>Pseudomonadota</taxon>
        <taxon>Alphaproteobacteria</taxon>
        <taxon>Acetobacterales</taxon>
        <taxon>Roseomonadaceae</taxon>
        <taxon>Roseomonas</taxon>
    </lineage>
</organism>
<dbReference type="RefSeq" id="WP_244407439.1">
    <property type="nucleotide sequence ID" value="NZ_AP025637.1"/>
</dbReference>
<evidence type="ECO:0008006" key="4">
    <source>
        <dbReference type="Google" id="ProtNLM"/>
    </source>
</evidence>
<keyword evidence="1" id="KW-1133">Transmembrane helix</keyword>
<keyword evidence="3" id="KW-1185">Reference proteome</keyword>
<dbReference type="EMBL" id="AP025637">
    <property type="protein sequence ID" value="BDG73204.1"/>
    <property type="molecule type" value="Genomic_DNA"/>
</dbReference>
<sequence>MVRGVLHLLRERRGVASAEYAIMAVGIVIVVGAAVVLLGDPNNSAFVVLGNTVSETQADMIANLSTTR</sequence>
<proteinExistence type="predicted"/>
<name>A0ABN6P6D8_9PROT</name>
<accession>A0ABN6P6D8</accession>
<feature type="transmembrane region" description="Helical" evidence="1">
    <location>
        <begin position="20"/>
        <end position="39"/>
    </location>
</feature>
<dbReference type="Proteomes" id="UP000831327">
    <property type="component" value="Chromosome"/>
</dbReference>
<evidence type="ECO:0000313" key="3">
    <source>
        <dbReference type="Proteomes" id="UP000831327"/>
    </source>
</evidence>
<evidence type="ECO:0000256" key="1">
    <source>
        <dbReference type="SAM" id="Phobius"/>
    </source>
</evidence>
<keyword evidence="1" id="KW-0812">Transmembrane</keyword>
<gene>
    <name evidence="2" type="ORF">Rmf_31330</name>
</gene>
<keyword evidence="1" id="KW-0472">Membrane</keyword>
<protein>
    <recommendedName>
        <fullName evidence="4">Flp family type IVb pilin</fullName>
    </recommendedName>
</protein>